<keyword evidence="4" id="KW-1185">Reference proteome</keyword>
<protein>
    <recommendedName>
        <fullName evidence="2">DUF6594 domain-containing protein</fullName>
    </recommendedName>
</protein>
<proteinExistence type="predicted"/>
<sequence length="284" mass="32225">MAGYPKLAQLMDREPETAIVRRFGRLNMLNILRLQAEIQDMERELDQILEEDAKSGDAIRESYTKDFRLMRDWREAGDSEQYDLLVNIGSRLQEYNDFVSQDLVLSKAESPSVRELAFLQKWLIRPGMGDQFLNDVERTTWDSSNAPDLISLSGAVQGKDHVSKFIYGVLLDFHHRIWGNTGVSSHELHLDKGIRKYRNTRLLWLSNTINAALSSLRPTVMILVLYFVKRMLVRIGLVIVFTAIFSLALSTFIKATKIENFSATAAFAAVEVVFIGSTSTNSTA</sequence>
<dbReference type="GeneID" id="89970357"/>
<dbReference type="PANTHER" id="PTHR34502">
    <property type="entry name" value="DUF6594 DOMAIN-CONTAINING PROTEIN-RELATED"/>
    <property type="match status" value="1"/>
</dbReference>
<dbReference type="Pfam" id="PF20237">
    <property type="entry name" value="DUF6594"/>
    <property type="match status" value="1"/>
</dbReference>
<feature type="domain" description="DUF6594" evidence="2">
    <location>
        <begin position="4"/>
        <end position="272"/>
    </location>
</feature>
<dbReference type="InterPro" id="IPR046529">
    <property type="entry name" value="DUF6594"/>
</dbReference>
<dbReference type="EMBL" id="JAVRRD010000012">
    <property type="protein sequence ID" value="KAK5053171.1"/>
    <property type="molecule type" value="Genomic_DNA"/>
</dbReference>
<dbReference type="PANTHER" id="PTHR34502:SF5">
    <property type="entry name" value="DUF6594 DOMAIN-CONTAINING PROTEIN"/>
    <property type="match status" value="1"/>
</dbReference>
<keyword evidence="1" id="KW-0472">Membrane</keyword>
<gene>
    <name evidence="3" type="ORF">LTR84_002145</name>
</gene>
<evidence type="ECO:0000259" key="2">
    <source>
        <dbReference type="Pfam" id="PF20237"/>
    </source>
</evidence>
<evidence type="ECO:0000313" key="3">
    <source>
        <dbReference type="EMBL" id="KAK5053171.1"/>
    </source>
</evidence>
<name>A0AAV9NAK8_9EURO</name>
<reference evidence="3 4" key="1">
    <citation type="submission" date="2023-08" db="EMBL/GenBank/DDBJ databases">
        <title>Black Yeasts Isolated from many extreme environments.</title>
        <authorList>
            <person name="Coleine C."/>
            <person name="Stajich J.E."/>
            <person name="Selbmann L."/>
        </authorList>
    </citation>
    <scope>NUCLEOTIDE SEQUENCE [LARGE SCALE GENOMIC DNA]</scope>
    <source>
        <strain evidence="3 4">CCFEE 5792</strain>
    </source>
</reference>
<evidence type="ECO:0000313" key="4">
    <source>
        <dbReference type="Proteomes" id="UP001358417"/>
    </source>
</evidence>
<keyword evidence="1" id="KW-1133">Transmembrane helix</keyword>
<dbReference type="RefSeq" id="XP_064706613.1">
    <property type="nucleotide sequence ID" value="XM_064845759.1"/>
</dbReference>
<accession>A0AAV9NAK8</accession>
<organism evidence="3 4">
    <name type="scientific">Exophiala bonariae</name>
    <dbReference type="NCBI Taxonomy" id="1690606"/>
    <lineage>
        <taxon>Eukaryota</taxon>
        <taxon>Fungi</taxon>
        <taxon>Dikarya</taxon>
        <taxon>Ascomycota</taxon>
        <taxon>Pezizomycotina</taxon>
        <taxon>Eurotiomycetes</taxon>
        <taxon>Chaetothyriomycetidae</taxon>
        <taxon>Chaetothyriales</taxon>
        <taxon>Herpotrichiellaceae</taxon>
        <taxon>Exophiala</taxon>
    </lineage>
</organism>
<dbReference type="Proteomes" id="UP001358417">
    <property type="component" value="Unassembled WGS sequence"/>
</dbReference>
<dbReference type="AlphaFoldDB" id="A0AAV9NAK8"/>
<keyword evidence="1" id="KW-0812">Transmembrane</keyword>
<feature type="transmembrane region" description="Helical" evidence="1">
    <location>
        <begin position="233"/>
        <end position="253"/>
    </location>
</feature>
<evidence type="ECO:0000256" key="1">
    <source>
        <dbReference type="SAM" id="Phobius"/>
    </source>
</evidence>
<comment type="caution">
    <text evidence="3">The sequence shown here is derived from an EMBL/GenBank/DDBJ whole genome shotgun (WGS) entry which is preliminary data.</text>
</comment>